<dbReference type="Pfam" id="PF01943">
    <property type="entry name" value="Polysacc_synt"/>
    <property type="match status" value="1"/>
</dbReference>
<protein>
    <submittedName>
        <fullName evidence="7">Uncharacterized protein</fullName>
    </submittedName>
</protein>
<evidence type="ECO:0000256" key="5">
    <source>
        <dbReference type="ARBA" id="ARBA00023136"/>
    </source>
</evidence>
<dbReference type="PANTHER" id="PTHR30250">
    <property type="entry name" value="PST FAMILY PREDICTED COLANIC ACID TRANSPORTER"/>
    <property type="match status" value="1"/>
</dbReference>
<feature type="transmembrane region" description="Helical" evidence="6">
    <location>
        <begin position="242"/>
        <end position="265"/>
    </location>
</feature>
<feature type="transmembrane region" description="Helical" evidence="6">
    <location>
        <begin position="395"/>
        <end position="414"/>
    </location>
</feature>
<keyword evidence="8" id="KW-1185">Reference proteome</keyword>
<evidence type="ECO:0000256" key="6">
    <source>
        <dbReference type="SAM" id="Phobius"/>
    </source>
</evidence>
<organism evidence="7 8">
    <name type="scientific">Roseivirga echinicomitans</name>
    <dbReference type="NCBI Taxonomy" id="296218"/>
    <lineage>
        <taxon>Bacteria</taxon>
        <taxon>Pseudomonadati</taxon>
        <taxon>Bacteroidota</taxon>
        <taxon>Cytophagia</taxon>
        <taxon>Cytophagales</taxon>
        <taxon>Roseivirgaceae</taxon>
        <taxon>Roseivirga</taxon>
    </lineage>
</organism>
<feature type="transmembrane region" description="Helical" evidence="6">
    <location>
        <begin position="40"/>
        <end position="65"/>
    </location>
</feature>
<dbReference type="PANTHER" id="PTHR30250:SF11">
    <property type="entry name" value="O-ANTIGEN TRANSPORTER-RELATED"/>
    <property type="match status" value="1"/>
</dbReference>
<feature type="transmembrane region" description="Helical" evidence="6">
    <location>
        <begin position="218"/>
        <end position="236"/>
    </location>
</feature>
<feature type="transmembrane region" description="Helical" evidence="6">
    <location>
        <begin position="301"/>
        <end position="318"/>
    </location>
</feature>
<feature type="transmembrane region" description="Helical" evidence="6">
    <location>
        <begin position="330"/>
        <end position="347"/>
    </location>
</feature>
<comment type="subcellular location">
    <subcellularLocation>
        <location evidence="1">Cell membrane</location>
        <topology evidence="1">Multi-pass membrane protein</topology>
    </subcellularLocation>
</comment>
<proteinExistence type="predicted"/>
<dbReference type="GO" id="GO:0005886">
    <property type="term" value="C:plasma membrane"/>
    <property type="evidence" value="ECO:0007669"/>
    <property type="project" value="UniProtKB-SubCell"/>
</dbReference>
<dbReference type="InterPro" id="IPR050833">
    <property type="entry name" value="Poly_Biosynth_Transport"/>
</dbReference>
<dbReference type="EMBL" id="LRDB01000002">
    <property type="protein sequence ID" value="KYG82654.1"/>
    <property type="molecule type" value="Genomic_DNA"/>
</dbReference>
<evidence type="ECO:0000256" key="4">
    <source>
        <dbReference type="ARBA" id="ARBA00022989"/>
    </source>
</evidence>
<feature type="transmembrane region" description="Helical" evidence="6">
    <location>
        <begin position="179"/>
        <end position="197"/>
    </location>
</feature>
<evidence type="ECO:0000313" key="8">
    <source>
        <dbReference type="Proteomes" id="UP000075615"/>
    </source>
</evidence>
<name>A0A150XVJ7_9BACT</name>
<dbReference type="AlphaFoldDB" id="A0A150XVJ7"/>
<dbReference type="OrthoDB" id="88014at2"/>
<keyword evidence="5 6" id="KW-0472">Membrane</keyword>
<evidence type="ECO:0000256" key="2">
    <source>
        <dbReference type="ARBA" id="ARBA00022475"/>
    </source>
</evidence>
<sequence>MGIVIKQSIRSSIIAYIGVLIGYVNVLWLFPYFLEADQIGLFRLIQSSAFLMATFGQFGLGSALVKFFPKLKDQKGFLSFIIFGGLIGFILFAAFTFLFKTEITAYFAKESGLFIEYFGITLLISLLLIQFQLLEAYCRSLLKIVIPTFIRDIQFRLSVTTLVALYALDLITFGGLIQWLLAAYLIMVITIIVYLHNLKAFHLNFNFEFIDRPLLKQILTYAVYMMIGAGGTQIVLQIDSIMVSGALGLDATGIYTIAFFIGVVIEMPKRSITQISAPLIAQAFEKNDMPAVEKLYKQTSINQMIIGSLLLIGIWANLENLYSFIPNGDVYIQGINVVLFIGLGKLSDMIFGTNGEIIVMSKHYKFNVIAVGILAMLTIVLNLLLIPSYGIEGAAIASFLAMLTFNLSKFIFVWSKFKIQPFSFSTLKLLIIVAFVLLVNQMLPKLDHALLDMLVRSIIITVLLMGATIGFKVSDEVNQVLANFIKRVKNG</sequence>
<dbReference type="RefSeq" id="WP_068411577.1">
    <property type="nucleotide sequence ID" value="NZ_LRDB01000002.1"/>
</dbReference>
<dbReference type="Proteomes" id="UP000075615">
    <property type="component" value="Unassembled WGS sequence"/>
</dbReference>
<dbReference type="STRING" id="296218.AWN68_12745"/>
<feature type="transmembrane region" description="Helical" evidence="6">
    <location>
        <begin position="155"/>
        <end position="173"/>
    </location>
</feature>
<evidence type="ECO:0000256" key="1">
    <source>
        <dbReference type="ARBA" id="ARBA00004651"/>
    </source>
</evidence>
<evidence type="ECO:0000313" key="7">
    <source>
        <dbReference type="EMBL" id="KYG82654.1"/>
    </source>
</evidence>
<dbReference type="InterPro" id="IPR002797">
    <property type="entry name" value="Polysacc_synth"/>
</dbReference>
<comment type="caution">
    <text evidence="7">The sequence shown here is derived from an EMBL/GenBank/DDBJ whole genome shotgun (WGS) entry which is preliminary data.</text>
</comment>
<gene>
    <name evidence="7" type="ORF">AWN68_12745</name>
</gene>
<feature type="transmembrane region" description="Helical" evidence="6">
    <location>
        <begin position="77"/>
        <end position="99"/>
    </location>
</feature>
<reference evidence="7 8" key="1">
    <citation type="submission" date="2016-01" db="EMBL/GenBank/DDBJ databases">
        <title>Genome sequencing of Roseivirga echinicomitans KMM 6058.</title>
        <authorList>
            <person name="Selvaratnam C."/>
            <person name="Thevarajoo S."/>
            <person name="Goh K.M."/>
            <person name="Ee R."/>
            <person name="Chan K.-G."/>
            <person name="Chong C.S."/>
        </authorList>
    </citation>
    <scope>NUCLEOTIDE SEQUENCE [LARGE SCALE GENOMIC DNA]</scope>
    <source>
        <strain evidence="7 8">KMM 6058</strain>
    </source>
</reference>
<feature type="transmembrane region" description="Helical" evidence="6">
    <location>
        <begin position="426"/>
        <end position="443"/>
    </location>
</feature>
<keyword evidence="2" id="KW-1003">Cell membrane</keyword>
<accession>A0A150XVJ7</accession>
<feature type="transmembrane region" description="Helical" evidence="6">
    <location>
        <begin position="368"/>
        <end position="389"/>
    </location>
</feature>
<evidence type="ECO:0000256" key="3">
    <source>
        <dbReference type="ARBA" id="ARBA00022692"/>
    </source>
</evidence>
<keyword evidence="3 6" id="KW-0812">Transmembrane</keyword>
<feature type="transmembrane region" description="Helical" evidence="6">
    <location>
        <begin position="12"/>
        <end position="34"/>
    </location>
</feature>
<keyword evidence="4 6" id="KW-1133">Transmembrane helix</keyword>
<feature type="transmembrane region" description="Helical" evidence="6">
    <location>
        <begin position="111"/>
        <end position="134"/>
    </location>
</feature>
<feature type="transmembrane region" description="Helical" evidence="6">
    <location>
        <begin position="449"/>
        <end position="471"/>
    </location>
</feature>